<dbReference type="Proteomes" id="UP000251571">
    <property type="component" value="Unassembled WGS sequence"/>
</dbReference>
<dbReference type="PANTHER" id="PTHR18895">
    <property type="entry name" value="HEMK METHYLTRANSFERASE"/>
    <property type="match status" value="1"/>
</dbReference>
<comment type="catalytic activity">
    <reaction evidence="4 5">
        <text>L-glutaminyl-[peptide chain release factor] + S-adenosyl-L-methionine = N(5)-methyl-L-glutaminyl-[peptide chain release factor] + S-adenosyl-L-homocysteine + H(+)</text>
        <dbReference type="Rhea" id="RHEA:42896"/>
        <dbReference type="Rhea" id="RHEA-COMP:10271"/>
        <dbReference type="Rhea" id="RHEA-COMP:10272"/>
        <dbReference type="ChEBI" id="CHEBI:15378"/>
        <dbReference type="ChEBI" id="CHEBI:30011"/>
        <dbReference type="ChEBI" id="CHEBI:57856"/>
        <dbReference type="ChEBI" id="CHEBI:59789"/>
        <dbReference type="ChEBI" id="CHEBI:61891"/>
        <dbReference type="EC" id="2.1.1.297"/>
    </reaction>
</comment>
<comment type="function">
    <text evidence="5">Methylates the class 1 translation termination release factors RF1/PrfA and RF2/PrfB on the glutamine residue of the universally conserved GGQ motif.</text>
</comment>
<protein>
    <recommendedName>
        <fullName evidence="5">Release factor glutamine methyltransferase</fullName>
        <shortName evidence="5">RF MTase</shortName>
        <ecNumber evidence="5">2.1.1.297</ecNumber>
    </recommendedName>
    <alternativeName>
        <fullName evidence="5">N5-glutamine methyltransferase PrmC</fullName>
    </alternativeName>
    <alternativeName>
        <fullName evidence="5">Protein-(glutamine-N5) MTase PrmC</fullName>
    </alternativeName>
    <alternativeName>
        <fullName evidence="5">Protein-glutamine N-methyltransferase PrmC</fullName>
    </alternativeName>
</protein>
<keyword evidence="2 5" id="KW-0808">Transferase</keyword>
<dbReference type="AlphaFoldDB" id="A0A2Y9AA86"/>
<feature type="binding site" evidence="5">
    <location>
        <position position="157"/>
    </location>
    <ligand>
        <name>S-adenosyl-L-methionine</name>
        <dbReference type="ChEBI" id="CHEBI:59789"/>
    </ligand>
</feature>
<dbReference type="RefSeq" id="WP_109563410.1">
    <property type="nucleotide sequence ID" value="NZ_QGDJ01000002.1"/>
</dbReference>
<evidence type="ECO:0000256" key="2">
    <source>
        <dbReference type="ARBA" id="ARBA00022679"/>
    </source>
</evidence>
<keyword evidence="9" id="KW-1185">Reference proteome</keyword>
<dbReference type="PROSITE" id="PS00092">
    <property type="entry name" value="N6_MTASE"/>
    <property type="match status" value="1"/>
</dbReference>
<organism evidence="8 10">
    <name type="scientific">Jannaschia seohaensis</name>
    <dbReference type="NCBI Taxonomy" id="475081"/>
    <lineage>
        <taxon>Bacteria</taxon>
        <taxon>Pseudomonadati</taxon>
        <taxon>Pseudomonadota</taxon>
        <taxon>Alphaproteobacteria</taxon>
        <taxon>Rhodobacterales</taxon>
        <taxon>Roseobacteraceae</taxon>
        <taxon>Jannaschia</taxon>
    </lineage>
</organism>
<dbReference type="GO" id="GO:0032259">
    <property type="term" value="P:methylation"/>
    <property type="evidence" value="ECO:0007669"/>
    <property type="project" value="UniProtKB-KW"/>
</dbReference>
<dbReference type="SUPFAM" id="SSF53335">
    <property type="entry name" value="S-adenosyl-L-methionine-dependent methyltransferases"/>
    <property type="match status" value="1"/>
</dbReference>
<dbReference type="InterPro" id="IPR029063">
    <property type="entry name" value="SAM-dependent_MTases_sf"/>
</dbReference>
<dbReference type="InterPro" id="IPR007848">
    <property type="entry name" value="Small_mtfrase_dom"/>
</dbReference>
<dbReference type="HAMAP" id="MF_02126">
    <property type="entry name" value="RF_methyltr_PrmC"/>
    <property type="match status" value="1"/>
</dbReference>
<evidence type="ECO:0000313" key="10">
    <source>
        <dbReference type="Proteomes" id="UP000251571"/>
    </source>
</evidence>
<dbReference type="GO" id="GO:0003676">
    <property type="term" value="F:nucleic acid binding"/>
    <property type="evidence" value="ECO:0007669"/>
    <property type="project" value="InterPro"/>
</dbReference>
<dbReference type="Pfam" id="PF05175">
    <property type="entry name" value="MTS"/>
    <property type="match status" value="1"/>
</dbReference>
<feature type="domain" description="Methyltransferase small" evidence="6">
    <location>
        <begin position="72"/>
        <end position="186"/>
    </location>
</feature>
<feature type="binding site" evidence="5">
    <location>
        <begin position="91"/>
        <end position="95"/>
    </location>
    <ligand>
        <name>S-adenosyl-L-methionine</name>
        <dbReference type="ChEBI" id="CHEBI:59789"/>
    </ligand>
</feature>
<dbReference type="InterPro" id="IPR002052">
    <property type="entry name" value="DNA_methylase_N6_adenine_CS"/>
</dbReference>
<feature type="binding site" evidence="5">
    <location>
        <position position="114"/>
    </location>
    <ligand>
        <name>S-adenosyl-L-methionine</name>
        <dbReference type="ChEBI" id="CHEBI:59789"/>
    </ligand>
</feature>
<dbReference type="OrthoDB" id="9800643at2"/>
<evidence type="ECO:0000256" key="3">
    <source>
        <dbReference type="ARBA" id="ARBA00022691"/>
    </source>
</evidence>
<dbReference type="InterPro" id="IPR050320">
    <property type="entry name" value="N5-glutamine_MTase"/>
</dbReference>
<dbReference type="InterPro" id="IPR004556">
    <property type="entry name" value="HemK-like"/>
</dbReference>
<keyword evidence="3 5" id="KW-0949">S-adenosyl-L-methionine</keyword>
<dbReference type="EC" id="2.1.1.297" evidence="5"/>
<reference evidence="8 10" key="1">
    <citation type="submission" date="2016-10" db="EMBL/GenBank/DDBJ databases">
        <authorList>
            <person name="Cai Z."/>
        </authorList>
    </citation>
    <scope>NUCLEOTIDE SEQUENCE [LARGE SCALE GENOMIC DNA]</scope>
    <source>
        <strain evidence="8 10">DSM 25227</strain>
    </source>
</reference>
<dbReference type="Gene3D" id="1.10.8.10">
    <property type="entry name" value="DNA helicase RuvA subunit, C-terminal domain"/>
    <property type="match status" value="1"/>
</dbReference>
<evidence type="ECO:0000313" key="7">
    <source>
        <dbReference type="EMBL" id="PWJ21061.1"/>
    </source>
</evidence>
<dbReference type="Proteomes" id="UP000245839">
    <property type="component" value="Unassembled WGS sequence"/>
</dbReference>
<reference evidence="7 9" key="2">
    <citation type="submission" date="2018-03" db="EMBL/GenBank/DDBJ databases">
        <title>Genomic Encyclopedia of Archaeal and Bacterial Type Strains, Phase II (KMG-II): from individual species to whole genera.</title>
        <authorList>
            <person name="Goeker M."/>
        </authorList>
    </citation>
    <scope>NUCLEOTIDE SEQUENCE [LARGE SCALE GENOMIC DNA]</scope>
    <source>
        <strain evidence="7 9">DSM 25227</strain>
    </source>
</reference>
<feature type="binding site" evidence="5">
    <location>
        <position position="143"/>
    </location>
    <ligand>
        <name>S-adenosyl-L-methionine</name>
        <dbReference type="ChEBI" id="CHEBI:59789"/>
    </ligand>
</feature>
<evidence type="ECO:0000259" key="6">
    <source>
        <dbReference type="Pfam" id="PF05175"/>
    </source>
</evidence>
<comment type="similarity">
    <text evidence="5">Belongs to the protein N5-glutamine methyltransferase family. PrmC subfamily.</text>
</comment>
<dbReference type="GO" id="GO:0102559">
    <property type="term" value="F:peptide chain release factor N(5)-glutamine methyltransferase activity"/>
    <property type="evidence" value="ECO:0007669"/>
    <property type="project" value="UniProtKB-EC"/>
</dbReference>
<dbReference type="InterPro" id="IPR019874">
    <property type="entry name" value="RF_methyltr_PrmC"/>
</dbReference>
<dbReference type="NCBIfam" id="TIGR03534">
    <property type="entry name" value="RF_mod_PrmC"/>
    <property type="match status" value="1"/>
</dbReference>
<proteinExistence type="inferred from homology"/>
<evidence type="ECO:0000256" key="1">
    <source>
        <dbReference type="ARBA" id="ARBA00022603"/>
    </source>
</evidence>
<evidence type="ECO:0000313" key="9">
    <source>
        <dbReference type="Proteomes" id="UP000245839"/>
    </source>
</evidence>
<dbReference type="Gene3D" id="3.40.50.150">
    <property type="entry name" value="Vaccinia Virus protein VP39"/>
    <property type="match status" value="1"/>
</dbReference>
<gene>
    <name evidence="5" type="primary">prmC</name>
    <name evidence="7" type="ORF">BCF38_102309</name>
    <name evidence="8" type="ORF">SAMN05421539_102309</name>
</gene>
<accession>A0A2Y9AA86</accession>
<feature type="binding site" evidence="5">
    <location>
        <begin position="157"/>
        <end position="160"/>
    </location>
    <ligand>
        <name>substrate</name>
    </ligand>
</feature>
<keyword evidence="1 5" id="KW-0489">Methyltransferase</keyword>
<evidence type="ECO:0000256" key="5">
    <source>
        <dbReference type="HAMAP-Rule" id="MF_02126"/>
    </source>
</evidence>
<sequence length="251" mass="26537">MSDAIARLATAGVPDPAGDLRRLKRAFEGADLEAAIARRAAREPVSHILGRRAFWKHEFEVTADVLDPRPETETLVEAAVSSALSSVLDLGTGSGCILLSILDAYPQARGLGTDLSPAALAVATRNAARLGLSDRAAFRQADWVDGIDGTFDLIVSNPPYIAEAEMAGLSPEVLHEPHLALTPGGDGLAAYRVITRDAPARLAPGGRLMVEIGPTQGQAVHALFEQSGLTEIQLLNDLDGRNRVVSGKKPR</sequence>
<dbReference type="PANTHER" id="PTHR18895:SF74">
    <property type="entry name" value="MTRF1L RELEASE FACTOR GLUTAMINE METHYLTRANSFERASE"/>
    <property type="match status" value="1"/>
</dbReference>
<dbReference type="CDD" id="cd02440">
    <property type="entry name" value="AdoMet_MTases"/>
    <property type="match status" value="1"/>
</dbReference>
<evidence type="ECO:0000313" key="8">
    <source>
        <dbReference type="EMBL" id="SSA41471.1"/>
    </source>
</evidence>
<dbReference type="EMBL" id="UETC01000002">
    <property type="protein sequence ID" value="SSA41471.1"/>
    <property type="molecule type" value="Genomic_DNA"/>
</dbReference>
<name>A0A2Y9AA86_9RHOB</name>
<dbReference type="EMBL" id="QGDJ01000002">
    <property type="protein sequence ID" value="PWJ21061.1"/>
    <property type="molecule type" value="Genomic_DNA"/>
</dbReference>
<evidence type="ECO:0000256" key="4">
    <source>
        <dbReference type="ARBA" id="ARBA00048391"/>
    </source>
</evidence>
<dbReference type="NCBIfam" id="TIGR00536">
    <property type="entry name" value="hemK_fam"/>
    <property type="match status" value="1"/>
</dbReference>